<keyword evidence="2" id="KW-1185">Reference proteome</keyword>
<organism evidence="1 2">
    <name type="scientific">Diploptera punctata</name>
    <name type="common">Pacific beetle cockroach</name>
    <dbReference type="NCBI Taxonomy" id="6984"/>
    <lineage>
        <taxon>Eukaryota</taxon>
        <taxon>Metazoa</taxon>
        <taxon>Ecdysozoa</taxon>
        <taxon>Arthropoda</taxon>
        <taxon>Hexapoda</taxon>
        <taxon>Insecta</taxon>
        <taxon>Pterygota</taxon>
        <taxon>Neoptera</taxon>
        <taxon>Polyneoptera</taxon>
        <taxon>Dictyoptera</taxon>
        <taxon>Blattodea</taxon>
        <taxon>Blaberoidea</taxon>
        <taxon>Blaberidae</taxon>
        <taxon>Diplopterinae</taxon>
        <taxon>Diploptera</taxon>
    </lineage>
</organism>
<sequence>VTTYFIILYHIFLIPQRNLIINFKMLELDVNRFACCKVFPIILNALSSLVGNNVFRNKVLIAIPVDSIPLNSLVDSIKFLFSA</sequence>
<reference evidence="1" key="2">
    <citation type="submission" date="2023-05" db="EMBL/GenBank/DDBJ databases">
        <authorList>
            <person name="Fouks B."/>
        </authorList>
    </citation>
    <scope>NUCLEOTIDE SEQUENCE</scope>
    <source>
        <strain evidence="1">Stay&amp;Tobe</strain>
        <tissue evidence="1">Testes</tissue>
    </source>
</reference>
<name>A0AAD7Z7X5_DIPPU</name>
<feature type="non-terminal residue" evidence="1">
    <location>
        <position position="83"/>
    </location>
</feature>
<reference evidence="1" key="1">
    <citation type="journal article" date="2023" name="IScience">
        <title>Live-bearing cockroach genome reveals convergent evolutionary mechanisms linked to viviparity in insects and beyond.</title>
        <authorList>
            <person name="Fouks B."/>
            <person name="Harrison M.C."/>
            <person name="Mikhailova A.A."/>
            <person name="Marchal E."/>
            <person name="English S."/>
            <person name="Carruthers M."/>
            <person name="Jennings E.C."/>
            <person name="Chiamaka E.L."/>
            <person name="Frigard R.A."/>
            <person name="Pippel M."/>
            <person name="Attardo G.M."/>
            <person name="Benoit J.B."/>
            <person name="Bornberg-Bauer E."/>
            <person name="Tobe S.S."/>
        </authorList>
    </citation>
    <scope>NUCLEOTIDE SEQUENCE</scope>
    <source>
        <strain evidence="1">Stay&amp;Tobe</strain>
    </source>
</reference>
<accession>A0AAD7Z7X5</accession>
<comment type="caution">
    <text evidence="1">The sequence shown here is derived from an EMBL/GenBank/DDBJ whole genome shotgun (WGS) entry which is preliminary data.</text>
</comment>
<feature type="non-terminal residue" evidence="1">
    <location>
        <position position="1"/>
    </location>
</feature>
<evidence type="ECO:0000313" key="1">
    <source>
        <dbReference type="EMBL" id="KAJ9575598.1"/>
    </source>
</evidence>
<protein>
    <submittedName>
        <fullName evidence="1">Uncharacterized protein</fullName>
    </submittedName>
</protein>
<evidence type="ECO:0000313" key="2">
    <source>
        <dbReference type="Proteomes" id="UP001233999"/>
    </source>
</evidence>
<proteinExistence type="predicted"/>
<dbReference type="Proteomes" id="UP001233999">
    <property type="component" value="Unassembled WGS sequence"/>
</dbReference>
<dbReference type="AlphaFoldDB" id="A0AAD7Z7X5"/>
<dbReference type="EMBL" id="JASPKZ010009828">
    <property type="protein sequence ID" value="KAJ9575598.1"/>
    <property type="molecule type" value="Genomic_DNA"/>
</dbReference>
<gene>
    <name evidence="1" type="ORF">L9F63_007532</name>
</gene>